<feature type="domain" description="ABC3 transporter permease C-terminal" evidence="8">
    <location>
        <begin position="302"/>
        <end position="438"/>
    </location>
</feature>
<dbReference type="GO" id="GO:0016787">
    <property type="term" value="F:hydrolase activity"/>
    <property type="evidence" value="ECO:0007669"/>
    <property type="project" value="UniProtKB-KW"/>
</dbReference>
<keyword evidence="2" id="KW-1003">Cell membrane</keyword>
<dbReference type="EMBL" id="CP036268">
    <property type="protein sequence ID" value="QDT36147.1"/>
    <property type="molecule type" value="Genomic_DNA"/>
</dbReference>
<keyword evidence="5 7" id="KW-0472">Membrane</keyword>
<dbReference type="OrthoDB" id="9770099at2"/>
<evidence type="ECO:0000256" key="4">
    <source>
        <dbReference type="ARBA" id="ARBA00022989"/>
    </source>
</evidence>
<feature type="transmembrane region" description="Helical" evidence="7">
    <location>
        <begin position="352"/>
        <end position="373"/>
    </location>
</feature>
<evidence type="ECO:0000256" key="7">
    <source>
        <dbReference type="SAM" id="Phobius"/>
    </source>
</evidence>
<sequence length="445" mass="48384">MSFLRTIRLAIKSILLHKLRSGLTVLGIVFGVFSVIAMLAIGEGASREAQRQVLALGATNVIVRSVKPPEDAGASNTSRVLAYGLTRDDYRILRETLPNLLEAAPIREAAQEFRHGTKVINGRLVGCTPAYRQLNNLQISQGRFLTDSDNDLMVNVAVIAHDVAGKLYVAQDPINKVVRVGENLYRIVGVTKPREATAAVGGSLAGQSYSADVYIPVRTFQARVGDFIYKRSAGSRSAEEIELNQITLKVRHRDDVVPTAEVVRETLAYTHARSKDYSVVVPLELLKQADQIRQIFNVVLGSIAAISLIVGGIGIMNIMLATVTERTREIGIRRALGAKQSDILRQFLTETIVLSGSGGVIGIIFGLLTPFAFGSLRSFLQAFVLEESAAGTNEFARLFTQMTPVVAPWSLPVAFLISVGIGVVFGVWPARNASRLDPIEALRHE</sequence>
<dbReference type="GO" id="GO:0022857">
    <property type="term" value="F:transmembrane transporter activity"/>
    <property type="evidence" value="ECO:0007669"/>
    <property type="project" value="TreeGrafter"/>
</dbReference>
<dbReference type="InterPro" id="IPR025857">
    <property type="entry name" value="MacB_PCD"/>
</dbReference>
<dbReference type="GO" id="GO:0005524">
    <property type="term" value="F:ATP binding"/>
    <property type="evidence" value="ECO:0007669"/>
    <property type="project" value="UniProtKB-KW"/>
</dbReference>
<comment type="similarity">
    <text evidence="6">Belongs to the ABC-4 integral membrane protein family.</text>
</comment>
<proteinExistence type="inferred from homology"/>
<dbReference type="Pfam" id="PF12704">
    <property type="entry name" value="MacB_PCD"/>
    <property type="match status" value="1"/>
</dbReference>
<dbReference type="GO" id="GO:0005886">
    <property type="term" value="C:plasma membrane"/>
    <property type="evidence" value="ECO:0007669"/>
    <property type="project" value="UniProtKB-SubCell"/>
</dbReference>
<comment type="subcellular location">
    <subcellularLocation>
        <location evidence="1">Cell membrane</location>
        <topology evidence="1">Multi-pass membrane protein</topology>
    </subcellularLocation>
</comment>
<evidence type="ECO:0000256" key="5">
    <source>
        <dbReference type="ARBA" id="ARBA00023136"/>
    </source>
</evidence>
<feature type="transmembrane region" description="Helical" evidence="7">
    <location>
        <begin position="295"/>
        <end position="320"/>
    </location>
</feature>
<dbReference type="EC" id="3.6.3.-" evidence="10"/>
<protein>
    <submittedName>
        <fullName evidence="10">Macrolide export ATP-binding/permease protein MacB</fullName>
        <ecNumber evidence="10">3.6.3.-</ecNumber>
    </submittedName>
</protein>
<dbReference type="KEGG" id="svp:Pan189_05020"/>
<dbReference type="PANTHER" id="PTHR30572">
    <property type="entry name" value="MEMBRANE COMPONENT OF TRANSPORTER-RELATED"/>
    <property type="match status" value="1"/>
</dbReference>
<keyword evidence="10" id="KW-0378">Hydrolase</keyword>
<feature type="transmembrane region" description="Helical" evidence="7">
    <location>
        <begin position="409"/>
        <end position="428"/>
    </location>
</feature>
<dbReference type="AlphaFoldDB" id="A0A517QX25"/>
<accession>A0A517QX25</accession>
<evidence type="ECO:0000259" key="8">
    <source>
        <dbReference type="Pfam" id="PF02687"/>
    </source>
</evidence>
<dbReference type="Pfam" id="PF02687">
    <property type="entry name" value="FtsX"/>
    <property type="match status" value="1"/>
</dbReference>
<feature type="domain" description="MacB-like periplasmic core" evidence="9">
    <location>
        <begin position="21"/>
        <end position="263"/>
    </location>
</feature>
<keyword evidence="3 7" id="KW-0812">Transmembrane</keyword>
<keyword evidence="11" id="KW-1185">Reference proteome</keyword>
<evidence type="ECO:0000313" key="11">
    <source>
        <dbReference type="Proteomes" id="UP000317318"/>
    </source>
</evidence>
<evidence type="ECO:0000313" key="10">
    <source>
        <dbReference type="EMBL" id="QDT36147.1"/>
    </source>
</evidence>
<dbReference type="InterPro" id="IPR050250">
    <property type="entry name" value="Macrolide_Exporter_MacB"/>
</dbReference>
<keyword evidence="10" id="KW-0547">Nucleotide-binding</keyword>
<evidence type="ECO:0000256" key="2">
    <source>
        <dbReference type="ARBA" id="ARBA00022475"/>
    </source>
</evidence>
<dbReference type="PANTHER" id="PTHR30572:SF4">
    <property type="entry name" value="ABC TRANSPORTER PERMEASE YTRF"/>
    <property type="match status" value="1"/>
</dbReference>
<dbReference type="Proteomes" id="UP000317318">
    <property type="component" value="Chromosome"/>
</dbReference>
<evidence type="ECO:0000256" key="6">
    <source>
        <dbReference type="ARBA" id="ARBA00038076"/>
    </source>
</evidence>
<evidence type="ECO:0000259" key="9">
    <source>
        <dbReference type="Pfam" id="PF12704"/>
    </source>
</evidence>
<dbReference type="RefSeq" id="WP_145362372.1">
    <property type="nucleotide sequence ID" value="NZ_CP036268.1"/>
</dbReference>
<keyword evidence="10" id="KW-0067">ATP-binding</keyword>
<keyword evidence="4 7" id="KW-1133">Transmembrane helix</keyword>
<reference evidence="10 11" key="1">
    <citation type="submission" date="2019-02" db="EMBL/GenBank/DDBJ databases">
        <title>Deep-cultivation of Planctomycetes and their phenomic and genomic characterization uncovers novel biology.</title>
        <authorList>
            <person name="Wiegand S."/>
            <person name="Jogler M."/>
            <person name="Boedeker C."/>
            <person name="Pinto D."/>
            <person name="Vollmers J."/>
            <person name="Rivas-Marin E."/>
            <person name="Kohn T."/>
            <person name="Peeters S.H."/>
            <person name="Heuer A."/>
            <person name="Rast P."/>
            <person name="Oberbeckmann S."/>
            <person name="Bunk B."/>
            <person name="Jeske O."/>
            <person name="Meyerdierks A."/>
            <person name="Storesund J.E."/>
            <person name="Kallscheuer N."/>
            <person name="Luecker S."/>
            <person name="Lage O.M."/>
            <person name="Pohl T."/>
            <person name="Merkel B.J."/>
            <person name="Hornburger P."/>
            <person name="Mueller R.-W."/>
            <person name="Bruemmer F."/>
            <person name="Labrenz M."/>
            <person name="Spormann A.M."/>
            <person name="Op den Camp H."/>
            <person name="Overmann J."/>
            <person name="Amann R."/>
            <person name="Jetten M.S.M."/>
            <person name="Mascher T."/>
            <person name="Medema M.H."/>
            <person name="Devos D.P."/>
            <person name="Kaster A.-K."/>
            <person name="Ovreas L."/>
            <person name="Rohde M."/>
            <person name="Galperin M.Y."/>
            <person name="Jogler C."/>
        </authorList>
    </citation>
    <scope>NUCLEOTIDE SEQUENCE [LARGE SCALE GENOMIC DNA]</scope>
    <source>
        <strain evidence="10 11">Pan189</strain>
    </source>
</reference>
<gene>
    <name evidence="10" type="primary">macB_2</name>
    <name evidence="10" type="ORF">Pan189_05020</name>
</gene>
<evidence type="ECO:0000256" key="1">
    <source>
        <dbReference type="ARBA" id="ARBA00004651"/>
    </source>
</evidence>
<dbReference type="InterPro" id="IPR003838">
    <property type="entry name" value="ABC3_permease_C"/>
</dbReference>
<feature type="transmembrane region" description="Helical" evidence="7">
    <location>
        <begin position="21"/>
        <end position="42"/>
    </location>
</feature>
<organism evidence="10 11">
    <name type="scientific">Stratiformator vulcanicus</name>
    <dbReference type="NCBI Taxonomy" id="2527980"/>
    <lineage>
        <taxon>Bacteria</taxon>
        <taxon>Pseudomonadati</taxon>
        <taxon>Planctomycetota</taxon>
        <taxon>Planctomycetia</taxon>
        <taxon>Planctomycetales</taxon>
        <taxon>Planctomycetaceae</taxon>
        <taxon>Stratiformator</taxon>
    </lineage>
</organism>
<evidence type="ECO:0000256" key="3">
    <source>
        <dbReference type="ARBA" id="ARBA00022692"/>
    </source>
</evidence>
<name>A0A517QX25_9PLAN</name>